<keyword evidence="3 5" id="KW-1133">Transmembrane helix</keyword>
<name>A0A512DKM1_9PROT</name>
<dbReference type="EMBL" id="BJYZ01000003">
    <property type="protein sequence ID" value="GEO37016.1"/>
    <property type="molecule type" value="Genomic_DNA"/>
</dbReference>
<dbReference type="InterPro" id="IPR044880">
    <property type="entry name" value="NCX_ion-bd_dom_sf"/>
</dbReference>
<evidence type="ECO:0000256" key="4">
    <source>
        <dbReference type="ARBA" id="ARBA00023136"/>
    </source>
</evidence>
<dbReference type="Gene3D" id="1.20.1420.30">
    <property type="entry name" value="NCX, central ion-binding region"/>
    <property type="match status" value="2"/>
</dbReference>
<dbReference type="RefSeq" id="WP_044425989.1">
    <property type="nucleotide sequence ID" value="NZ_BJYZ01000003.1"/>
</dbReference>
<evidence type="ECO:0000256" key="2">
    <source>
        <dbReference type="ARBA" id="ARBA00022692"/>
    </source>
</evidence>
<feature type="transmembrane region" description="Helical" evidence="5">
    <location>
        <begin position="211"/>
        <end position="234"/>
    </location>
</feature>
<keyword evidence="8" id="KW-1185">Reference proteome</keyword>
<comment type="caution">
    <text evidence="7">The sequence shown here is derived from an EMBL/GenBank/DDBJ whole genome shotgun (WGS) entry which is preliminary data.</text>
</comment>
<dbReference type="Pfam" id="PF01699">
    <property type="entry name" value="Na_Ca_ex"/>
    <property type="match status" value="2"/>
</dbReference>
<evidence type="ECO:0000256" key="3">
    <source>
        <dbReference type="ARBA" id="ARBA00022989"/>
    </source>
</evidence>
<dbReference type="GO" id="GO:0008273">
    <property type="term" value="F:calcium, potassium:sodium antiporter activity"/>
    <property type="evidence" value="ECO:0007669"/>
    <property type="project" value="TreeGrafter"/>
</dbReference>
<dbReference type="AlphaFoldDB" id="A0A512DKM1"/>
<dbReference type="GO" id="GO:0005262">
    <property type="term" value="F:calcium channel activity"/>
    <property type="evidence" value="ECO:0007669"/>
    <property type="project" value="TreeGrafter"/>
</dbReference>
<dbReference type="InterPro" id="IPR004837">
    <property type="entry name" value="NaCa_Exmemb"/>
</dbReference>
<feature type="transmembrane region" description="Helical" evidence="5">
    <location>
        <begin position="125"/>
        <end position="143"/>
    </location>
</feature>
<gene>
    <name evidence="7" type="ORF">SAE02_11640</name>
</gene>
<dbReference type="PANTHER" id="PTHR10846:SF8">
    <property type="entry name" value="INNER MEMBRANE PROTEIN YRBG"/>
    <property type="match status" value="1"/>
</dbReference>
<accession>A0A512DKM1</accession>
<feature type="transmembrane region" description="Helical" evidence="5">
    <location>
        <begin position="177"/>
        <end position="205"/>
    </location>
</feature>
<sequence length="328" mass="33567">MTALQLLLGLVLLVAGGEALVRGSVAVAQRMGVSPMLIGLTLVGFGTSTPELVTSLQAALIGAPGVAVGNVVGSNIANILLILGVAAVILPMATTKEAFRRDGTVLVGVSILLLGIALTGTLSRWVGILFLGLLVAYTIYTYFTERQTESASAVVHAAEANDVADLPPRDMGYGLGFVFIVGGIAAVVYGASLLVEAALVIARAAGLSEAVIGLTLVALGTSLPELVTSVMAAIRKHTDVAFGNIIGSNIFNILGIAGITAVVSPISIPPEIVHFDIWIMVATALLLAVFATTGWRVNRWEGAALLACYAGYIAVQLSPSARALLGIA</sequence>
<keyword evidence="2 5" id="KW-0812">Transmembrane</keyword>
<feature type="transmembrane region" description="Helical" evidence="5">
    <location>
        <begin position="246"/>
        <end position="266"/>
    </location>
</feature>
<evidence type="ECO:0000313" key="7">
    <source>
        <dbReference type="EMBL" id="GEO37016.1"/>
    </source>
</evidence>
<evidence type="ECO:0000313" key="8">
    <source>
        <dbReference type="Proteomes" id="UP000321523"/>
    </source>
</evidence>
<feature type="transmembrane region" description="Helical" evidence="5">
    <location>
        <begin position="72"/>
        <end position="91"/>
    </location>
</feature>
<dbReference type="NCBIfam" id="TIGR00367">
    <property type="entry name" value="calcium/sodium antiporter"/>
    <property type="match status" value="1"/>
</dbReference>
<proteinExistence type="predicted"/>
<evidence type="ECO:0000259" key="6">
    <source>
        <dbReference type="Pfam" id="PF01699"/>
    </source>
</evidence>
<dbReference type="PANTHER" id="PTHR10846">
    <property type="entry name" value="SODIUM/POTASSIUM/CALCIUM EXCHANGER"/>
    <property type="match status" value="1"/>
</dbReference>
<dbReference type="Gene3D" id="6.10.280.80">
    <property type="entry name" value="NCX, peripheral helical region"/>
    <property type="match status" value="1"/>
</dbReference>
<organism evidence="7 8">
    <name type="scientific">Skermanella aerolata</name>
    <dbReference type="NCBI Taxonomy" id="393310"/>
    <lineage>
        <taxon>Bacteria</taxon>
        <taxon>Pseudomonadati</taxon>
        <taxon>Pseudomonadota</taxon>
        <taxon>Alphaproteobacteria</taxon>
        <taxon>Rhodospirillales</taxon>
        <taxon>Azospirillaceae</taxon>
        <taxon>Skermanella</taxon>
    </lineage>
</organism>
<dbReference type="InterPro" id="IPR004481">
    <property type="entry name" value="K/Na/Ca-exchanger"/>
</dbReference>
<feature type="transmembrane region" description="Helical" evidence="5">
    <location>
        <begin position="272"/>
        <end position="291"/>
    </location>
</feature>
<dbReference type="GO" id="GO:0006874">
    <property type="term" value="P:intracellular calcium ion homeostasis"/>
    <property type="evidence" value="ECO:0007669"/>
    <property type="project" value="TreeGrafter"/>
</dbReference>
<evidence type="ECO:0000256" key="5">
    <source>
        <dbReference type="SAM" id="Phobius"/>
    </source>
</evidence>
<protein>
    <submittedName>
        <fullName evidence="7">Sodium:calcium antiporter</fullName>
    </submittedName>
</protein>
<dbReference type="GO" id="GO:0005886">
    <property type="term" value="C:plasma membrane"/>
    <property type="evidence" value="ECO:0007669"/>
    <property type="project" value="TreeGrafter"/>
</dbReference>
<feature type="domain" description="Sodium/calcium exchanger membrane region" evidence="6">
    <location>
        <begin position="176"/>
        <end position="317"/>
    </location>
</feature>
<keyword evidence="4 5" id="KW-0472">Membrane</keyword>
<dbReference type="Proteomes" id="UP000321523">
    <property type="component" value="Unassembled WGS sequence"/>
</dbReference>
<comment type="subcellular location">
    <subcellularLocation>
        <location evidence="1">Membrane</location>
        <topology evidence="1">Multi-pass membrane protein</topology>
    </subcellularLocation>
</comment>
<feature type="transmembrane region" description="Helical" evidence="5">
    <location>
        <begin position="103"/>
        <end position="119"/>
    </location>
</feature>
<reference evidence="7 8" key="1">
    <citation type="submission" date="2019-07" db="EMBL/GenBank/DDBJ databases">
        <title>Whole genome shotgun sequence of Skermanella aerolata NBRC 106429.</title>
        <authorList>
            <person name="Hosoyama A."/>
            <person name="Uohara A."/>
            <person name="Ohji S."/>
            <person name="Ichikawa N."/>
        </authorList>
    </citation>
    <scope>NUCLEOTIDE SEQUENCE [LARGE SCALE GENOMIC DNA]</scope>
    <source>
        <strain evidence="7 8">NBRC 106429</strain>
    </source>
</reference>
<feature type="domain" description="Sodium/calcium exchanger membrane region" evidence="6">
    <location>
        <begin position="3"/>
        <end position="142"/>
    </location>
</feature>
<evidence type="ECO:0000256" key="1">
    <source>
        <dbReference type="ARBA" id="ARBA00004141"/>
    </source>
</evidence>
<dbReference type="OrthoDB" id="9794225at2"/>